<dbReference type="Pfam" id="PF02518">
    <property type="entry name" value="HATPase_c"/>
    <property type="match status" value="1"/>
</dbReference>
<dbReference type="EMBL" id="FOBO01000019">
    <property type="protein sequence ID" value="SEN50664.1"/>
    <property type="molecule type" value="Genomic_DNA"/>
</dbReference>
<evidence type="ECO:0000259" key="11">
    <source>
        <dbReference type="PROSITE" id="PS50109"/>
    </source>
</evidence>
<dbReference type="Gene3D" id="1.10.287.130">
    <property type="match status" value="1"/>
</dbReference>
<dbReference type="Proteomes" id="UP000182160">
    <property type="component" value="Unassembled WGS sequence"/>
</dbReference>
<keyword evidence="10" id="KW-1133">Transmembrane helix</keyword>
<dbReference type="InterPro" id="IPR003661">
    <property type="entry name" value="HisK_dim/P_dom"/>
</dbReference>
<feature type="transmembrane region" description="Helical" evidence="10">
    <location>
        <begin position="107"/>
        <end position="124"/>
    </location>
</feature>
<keyword evidence="10" id="KW-0812">Transmembrane</keyword>
<dbReference type="GO" id="GO:0000155">
    <property type="term" value="F:phosphorelay sensor kinase activity"/>
    <property type="evidence" value="ECO:0007669"/>
    <property type="project" value="InterPro"/>
</dbReference>
<dbReference type="AlphaFoldDB" id="A0A1H8H3W0"/>
<comment type="catalytic activity">
    <reaction evidence="1">
        <text>ATP + protein L-histidine = ADP + protein N-phospho-L-histidine.</text>
        <dbReference type="EC" id="2.7.13.3"/>
    </reaction>
</comment>
<dbReference type="CDD" id="cd00082">
    <property type="entry name" value="HisKA"/>
    <property type="match status" value="1"/>
</dbReference>
<evidence type="ECO:0000256" key="6">
    <source>
        <dbReference type="ARBA" id="ARBA00022679"/>
    </source>
</evidence>
<evidence type="ECO:0000313" key="12">
    <source>
        <dbReference type="EMBL" id="SEN50664.1"/>
    </source>
</evidence>
<protein>
    <recommendedName>
        <fullName evidence="3">histidine kinase</fullName>
        <ecNumber evidence="3">2.7.13.3</ecNumber>
    </recommendedName>
</protein>
<dbReference type="InterPro" id="IPR004358">
    <property type="entry name" value="Sig_transdc_His_kin-like_C"/>
</dbReference>
<name>A0A1H8H3W0_9RHOB</name>
<dbReference type="PANTHER" id="PTHR44936:SF10">
    <property type="entry name" value="SENSOR PROTEIN RSTB"/>
    <property type="match status" value="1"/>
</dbReference>
<keyword evidence="6" id="KW-0808">Transferase</keyword>
<keyword evidence="8 12" id="KW-0418">Kinase</keyword>
<evidence type="ECO:0000256" key="1">
    <source>
        <dbReference type="ARBA" id="ARBA00000085"/>
    </source>
</evidence>
<dbReference type="Pfam" id="PF00512">
    <property type="entry name" value="HisKA"/>
    <property type="match status" value="1"/>
</dbReference>
<evidence type="ECO:0000256" key="10">
    <source>
        <dbReference type="SAM" id="Phobius"/>
    </source>
</evidence>
<comment type="subcellular location">
    <subcellularLocation>
        <location evidence="2">Cell membrane</location>
        <topology evidence="2">Multi-pass membrane protein</topology>
    </subcellularLocation>
</comment>
<dbReference type="PROSITE" id="PS50109">
    <property type="entry name" value="HIS_KIN"/>
    <property type="match status" value="1"/>
</dbReference>
<evidence type="ECO:0000256" key="7">
    <source>
        <dbReference type="ARBA" id="ARBA00022741"/>
    </source>
</evidence>
<dbReference type="NCBIfam" id="NF033792">
    <property type="entry name" value="ActS_PrrB_HisK"/>
    <property type="match status" value="1"/>
</dbReference>
<feature type="domain" description="Histidine kinase" evidence="11">
    <location>
        <begin position="241"/>
        <end position="467"/>
    </location>
</feature>
<dbReference type="GO" id="GO:0005886">
    <property type="term" value="C:plasma membrane"/>
    <property type="evidence" value="ECO:0007669"/>
    <property type="project" value="UniProtKB-SubCell"/>
</dbReference>
<dbReference type="SMART" id="SM00388">
    <property type="entry name" value="HisKA"/>
    <property type="match status" value="1"/>
</dbReference>
<dbReference type="InterPro" id="IPR036890">
    <property type="entry name" value="HATPase_C_sf"/>
</dbReference>
<dbReference type="PRINTS" id="PR00344">
    <property type="entry name" value="BCTRLSENSOR"/>
</dbReference>
<gene>
    <name evidence="12" type="ORF">SAMN04488077_11912</name>
</gene>
<keyword evidence="4" id="KW-1003">Cell membrane</keyword>
<dbReference type="InterPro" id="IPR003594">
    <property type="entry name" value="HATPase_dom"/>
</dbReference>
<dbReference type="NCBIfam" id="NF045988">
    <property type="entry name" value="HisKinRegBRhodob"/>
    <property type="match status" value="1"/>
</dbReference>
<sequence length="484" mass="53380">MDGVQPSLYLASLTPHAMDMPPDMTDHSSGLFKLRNRGNWIRLRTLVLLRWWAIIGQASALIIADRVYHLDLEMGLCFLVIGVSVASNLVAAFVFAENKRLSEQDTFLVVLFDMLQLGLLLYLTGGMHNPFTILIVGPVTVSASALSGRSTAFLGMMAIVIVTLLMQFYLPLRTEDGFVLRVPDVFRFGSWVAIVIAVLFLGVYSRWIVQEMRAMSDALQATQMALSREQKLTDLGGVVAAAAHELGTPLATIKLTSAELAEELEDRPELRDDALLIREQADRCRDILRSMGRAGKDDLHLRRTPLTALVEEAAEPHVDRGKHIHFDHAAGGADIMTQPTVLRRPEVIHGLRNLIQNAVDFARANVWVETRWGDDTITLRIMDDGRGYPADMLGRIGDPFIRRRAPATEPRRPEYEGMGLGLFIAKTLLERSGADLTFANGADATGAEALDAARSGALVEVTWPRKAFEVPDTPALGENQPIRG</sequence>
<dbReference type="InterPro" id="IPR036097">
    <property type="entry name" value="HisK_dim/P_sf"/>
</dbReference>
<evidence type="ECO:0000256" key="3">
    <source>
        <dbReference type="ARBA" id="ARBA00012438"/>
    </source>
</evidence>
<evidence type="ECO:0000256" key="5">
    <source>
        <dbReference type="ARBA" id="ARBA00022553"/>
    </source>
</evidence>
<dbReference type="SUPFAM" id="SSF55874">
    <property type="entry name" value="ATPase domain of HSP90 chaperone/DNA topoisomerase II/histidine kinase"/>
    <property type="match status" value="1"/>
</dbReference>
<proteinExistence type="predicted"/>
<dbReference type="EC" id="2.7.13.3" evidence="3"/>
<evidence type="ECO:0000256" key="9">
    <source>
        <dbReference type="ARBA" id="ARBA00022840"/>
    </source>
</evidence>
<dbReference type="InterPro" id="IPR050980">
    <property type="entry name" value="2C_sensor_his_kinase"/>
</dbReference>
<dbReference type="SMART" id="SM00387">
    <property type="entry name" value="HATPase_c"/>
    <property type="match status" value="1"/>
</dbReference>
<feature type="transmembrane region" description="Helical" evidence="10">
    <location>
        <begin position="153"/>
        <end position="170"/>
    </location>
</feature>
<keyword evidence="9" id="KW-0067">ATP-binding</keyword>
<evidence type="ECO:0000256" key="2">
    <source>
        <dbReference type="ARBA" id="ARBA00004651"/>
    </source>
</evidence>
<keyword evidence="7" id="KW-0547">Nucleotide-binding</keyword>
<feature type="transmembrane region" description="Helical" evidence="10">
    <location>
        <begin position="76"/>
        <end position="95"/>
    </location>
</feature>
<dbReference type="GO" id="GO:0005524">
    <property type="term" value="F:ATP binding"/>
    <property type="evidence" value="ECO:0007669"/>
    <property type="project" value="UniProtKB-KW"/>
</dbReference>
<reference evidence="12 13" key="1">
    <citation type="submission" date="2016-10" db="EMBL/GenBank/DDBJ databases">
        <authorList>
            <person name="de Groot N.N."/>
        </authorList>
    </citation>
    <scope>NUCLEOTIDE SEQUENCE [LARGE SCALE GENOMIC DNA]</scope>
    <source>
        <strain evidence="12 13">DSM 11457</strain>
    </source>
</reference>
<accession>A0A1H8H3W0</accession>
<dbReference type="PANTHER" id="PTHR44936">
    <property type="entry name" value="SENSOR PROTEIN CREC"/>
    <property type="match status" value="1"/>
</dbReference>
<organism evidence="12 13">
    <name type="scientific">Roseovarius tolerans</name>
    <dbReference type="NCBI Taxonomy" id="74031"/>
    <lineage>
        <taxon>Bacteria</taxon>
        <taxon>Pseudomonadati</taxon>
        <taxon>Pseudomonadota</taxon>
        <taxon>Alphaproteobacteria</taxon>
        <taxon>Rhodobacterales</taxon>
        <taxon>Roseobacteraceae</taxon>
        <taxon>Roseovarius</taxon>
    </lineage>
</organism>
<dbReference type="Gene3D" id="3.30.565.10">
    <property type="entry name" value="Histidine kinase-like ATPase, C-terminal domain"/>
    <property type="match status" value="1"/>
</dbReference>
<dbReference type="SUPFAM" id="SSF47384">
    <property type="entry name" value="Homodimeric domain of signal transducing histidine kinase"/>
    <property type="match status" value="1"/>
</dbReference>
<evidence type="ECO:0000313" key="13">
    <source>
        <dbReference type="Proteomes" id="UP000182160"/>
    </source>
</evidence>
<feature type="transmembrane region" description="Helical" evidence="10">
    <location>
        <begin position="190"/>
        <end position="209"/>
    </location>
</feature>
<keyword evidence="5" id="KW-0597">Phosphoprotein</keyword>
<keyword evidence="10" id="KW-0472">Membrane</keyword>
<evidence type="ECO:0000256" key="8">
    <source>
        <dbReference type="ARBA" id="ARBA00022777"/>
    </source>
</evidence>
<evidence type="ECO:0000256" key="4">
    <source>
        <dbReference type="ARBA" id="ARBA00022475"/>
    </source>
</evidence>
<feature type="transmembrane region" description="Helical" evidence="10">
    <location>
        <begin position="43"/>
        <end position="64"/>
    </location>
</feature>
<dbReference type="InterPro" id="IPR005467">
    <property type="entry name" value="His_kinase_dom"/>
</dbReference>
<dbReference type="InterPro" id="IPR047770">
    <property type="entry name" value="RegB"/>
</dbReference>